<proteinExistence type="predicted"/>
<sequence>MEGNESPDPPEPLNSDDLVVGDLYLLLSACWAVNEHSTGHGTLRTVRDAYLEEGPTIDPRALGHLSAAANDRTGNDAPARAPGGAPAHRAAAGATAYLPSSAPIDTAAAGTGSAHTMAVVPTWSSNVLNHDPAGCVLSTAGTGATHSGVAALRPSPLPAASLGKTRHVAPGSPSALARPQHDDFADSPAPALTMGSRYPAAYGRLPAVAPSQDGGGYMATRPAAPDPPCAPAPQNGVRAVWFAPMSTTDTGMMRSVGADPPVAPPPCQDGCSSSHVAPASTGTRRRIVPGSRLALA</sequence>
<keyword evidence="3" id="KW-1185">Reference proteome</keyword>
<name>J0D1B3_AURST</name>
<dbReference type="Proteomes" id="UP000006514">
    <property type="component" value="Unassembled WGS sequence"/>
</dbReference>
<feature type="non-terminal residue" evidence="2">
    <location>
        <position position="296"/>
    </location>
</feature>
<organism evidence="2 3">
    <name type="scientific">Auricularia subglabra (strain TFB-10046 / SS5)</name>
    <name type="common">White-rot fungus</name>
    <name type="synonym">Auricularia delicata (strain TFB10046)</name>
    <dbReference type="NCBI Taxonomy" id="717982"/>
    <lineage>
        <taxon>Eukaryota</taxon>
        <taxon>Fungi</taxon>
        <taxon>Dikarya</taxon>
        <taxon>Basidiomycota</taxon>
        <taxon>Agaricomycotina</taxon>
        <taxon>Agaricomycetes</taxon>
        <taxon>Auriculariales</taxon>
        <taxon>Auriculariaceae</taxon>
        <taxon>Auricularia</taxon>
    </lineage>
</organism>
<evidence type="ECO:0000313" key="3">
    <source>
        <dbReference type="Proteomes" id="UP000006514"/>
    </source>
</evidence>
<feature type="region of interest" description="Disordered" evidence="1">
    <location>
        <begin position="69"/>
        <end position="88"/>
    </location>
</feature>
<feature type="compositionally biased region" description="Low complexity" evidence="1">
    <location>
        <begin position="77"/>
        <end position="88"/>
    </location>
</feature>
<evidence type="ECO:0000256" key="1">
    <source>
        <dbReference type="SAM" id="MobiDB-lite"/>
    </source>
</evidence>
<dbReference type="KEGG" id="adl:AURDEDRAFT_189144"/>
<feature type="region of interest" description="Disordered" evidence="1">
    <location>
        <begin position="265"/>
        <end position="296"/>
    </location>
</feature>
<evidence type="ECO:0000313" key="2">
    <source>
        <dbReference type="EMBL" id="EJD32382.1"/>
    </source>
</evidence>
<reference evidence="3" key="1">
    <citation type="journal article" date="2012" name="Science">
        <title>The Paleozoic origin of enzymatic lignin decomposition reconstructed from 31 fungal genomes.</title>
        <authorList>
            <person name="Floudas D."/>
            <person name="Binder M."/>
            <person name="Riley R."/>
            <person name="Barry K."/>
            <person name="Blanchette R.A."/>
            <person name="Henrissat B."/>
            <person name="Martinez A.T."/>
            <person name="Otillar R."/>
            <person name="Spatafora J.W."/>
            <person name="Yadav J.S."/>
            <person name="Aerts A."/>
            <person name="Benoit I."/>
            <person name="Boyd A."/>
            <person name="Carlson A."/>
            <person name="Copeland A."/>
            <person name="Coutinho P.M."/>
            <person name="de Vries R.P."/>
            <person name="Ferreira P."/>
            <person name="Findley K."/>
            <person name="Foster B."/>
            <person name="Gaskell J."/>
            <person name="Glotzer D."/>
            <person name="Gorecki P."/>
            <person name="Heitman J."/>
            <person name="Hesse C."/>
            <person name="Hori C."/>
            <person name="Igarashi K."/>
            <person name="Jurgens J.A."/>
            <person name="Kallen N."/>
            <person name="Kersten P."/>
            <person name="Kohler A."/>
            <person name="Kuees U."/>
            <person name="Kumar T.K.A."/>
            <person name="Kuo A."/>
            <person name="LaButti K."/>
            <person name="Larrondo L.F."/>
            <person name="Lindquist E."/>
            <person name="Ling A."/>
            <person name="Lombard V."/>
            <person name="Lucas S."/>
            <person name="Lundell T."/>
            <person name="Martin R."/>
            <person name="McLaughlin D.J."/>
            <person name="Morgenstern I."/>
            <person name="Morin E."/>
            <person name="Murat C."/>
            <person name="Nagy L.G."/>
            <person name="Nolan M."/>
            <person name="Ohm R.A."/>
            <person name="Patyshakuliyeva A."/>
            <person name="Rokas A."/>
            <person name="Ruiz-Duenas F.J."/>
            <person name="Sabat G."/>
            <person name="Salamov A."/>
            <person name="Samejima M."/>
            <person name="Schmutz J."/>
            <person name="Slot J.C."/>
            <person name="St John F."/>
            <person name="Stenlid J."/>
            <person name="Sun H."/>
            <person name="Sun S."/>
            <person name="Syed K."/>
            <person name="Tsang A."/>
            <person name="Wiebenga A."/>
            <person name="Young D."/>
            <person name="Pisabarro A."/>
            <person name="Eastwood D.C."/>
            <person name="Martin F."/>
            <person name="Cullen D."/>
            <person name="Grigoriev I.V."/>
            <person name="Hibbett D.S."/>
        </authorList>
    </citation>
    <scope>NUCLEOTIDE SEQUENCE [LARGE SCALE GENOMIC DNA]</scope>
    <source>
        <strain evidence="3">TFB10046</strain>
    </source>
</reference>
<gene>
    <name evidence="2" type="ORF">AURDEDRAFT_189144</name>
</gene>
<dbReference type="InParanoid" id="J0D1B3"/>
<dbReference type="AlphaFoldDB" id="J0D1B3"/>
<accession>J0D1B3</accession>
<protein>
    <submittedName>
        <fullName evidence="2">Uncharacterized protein</fullName>
    </submittedName>
</protein>
<dbReference type="EMBL" id="JH689028">
    <property type="protein sequence ID" value="EJD32382.1"/>
    <property type="molecule type" value="Genomic_DNA"/>
</dbReference>